<dbReference type="GeneID" id="77949230"/>
<name>A0A6J4EIR9_9CAUD</name>
<evidence type="ECO:0000313" key="2">
    <source>
        <dbReference type="Proteomes" id="UP000505302"/>
    </source>
</evidence>
<protein>
    <submittedName>
        <fullName evidence="1">Uncharacterized protein</fullName>
    </submittedName>
</protein>
<dbReference type="Proteomes" id="UP000505302">
    <property type="component" value="Segment"/>
</dbReference>
<dbReference type="KEGG" id="vg:77949230"/>
<evidence type="ECO:0000313" key="1">
    <source>
        <dbReference type="EMBL" id="BCG44956.1"/>
    </source>
</evidence>
<reference evidence="1 2" key="1">
    <citation type="submission" date="2020-06" db="EMBL/GenBank/DDBJ databases">
        <title>Complete Genome Sequence of the phage EK010 isolated from swine sewage.</title>
        <authorList>
            <person name="Shahin K."/>
            <person name="Bao H."/>
            <person name="Soleimani-Delfan A."/>
            <person name="Wang R."/>
        </authorList>
    </citation>
    <scope>NUCLEOTIDE SEQUENCE [LARGE SCALE GENOMIC DNA]</scope>
</reference>
<dbReference type="EMBL" id="LC553734">
    <property type="protein sequence ID" value="BCG44956.1"/>
    <property type="molecule type" value="Genomic_DNA"/>
</dbReference>
<dbReference type="RefSeq" id="YP_010672940.1">
    <property type="nucleotide sequence ID" value="NC_070981.1"/>
</dbReference>
<accession>A0A6J4EIR9</accession>
<proteinExistence type="predicted"/>
<sequence length="82" mass="9110">MQIADKIPKQTSKIKDLYSGSVFRSVKYPEEFFIRVPSIQAGGHSKPVTAANLSTGHLYRLDEDLEVYPVPAAILRFDGATE</sequence>
<organism evidence="1 2">
    <name type="scientific">Escherichia phage EK010</name>
    <dbReference type="NCBI Taxonomy" id="2742112"/>
    <lineage>
        <taxon>Viruses</taxon>
        <taxon>Duplodnaviria</taxon>
        <taxon>Heunggongvirae</taxon>
        <taxon>Uroviricota</taxon>
        <taxon>Caudoviricetes</taxon>
        <taxon>Mktvariviridae</taxon>
        <taxon>Gordonclarkvirinae</taxon>
        <taxon>Suseptimavirus</taxon>
        <taxon>Suseptimavirus EK010</taxon>
    </lineage>
</organism>
<keyword evidence="2" id="KW-1185">Reference proteome</keyword>